<feature type="compositionally biased region" description="Pro residues" evidence="1">
    <location>
        <begin position="164"/>
        <end position="178"/>
    </location>
</feature>
<feature type="region of interest" description="Disordered" evidence="1">
    <location>
        <begin position="74"/>
        <end position="120"/>
    </location>
</feature>
<dbReference type="Proteomes" id="UP001501102">
    <property type="component" value="Unassembled WGS sequence"/>
</dbReference>
<dbReference type="EMBL" id="BAAAXZ010000114">
    <property type="protein sequence ID" value="GAA2932380.1"/>
    <property type="molecule type" value="Genomic_DNA"/>
</dbReference>
<keyword evidence="2" id="KW-0812">Transmembrane</keyword>
<feature type="compositionally biased region" description="Basic and acidic residues" evidence="1">
    <location>
        <begin position="92"/>
        <end position="112"/>
    </location>
</feature>
<feature type="transmembrane region" description="Helical" evidence="2">
    <location>
        <begin position="222"/>
        <end position="243"/>
    </location>
</feature>
<feature type="region of interest" description="Disordered" evidence="1">
    <location>
        <begin position="151"/>
        <end position="178"/>
    </location>
</feature>
<evidence type="ECO:0000313" key="3">
    <source>
        <dbReference type="EMBL" id="GAA2932380.1"/>
    </source>
</evidence>
<feature type="transmembrane region" description="Helical" evidence="2">
    <location>
        <begin position="42"/>
        <end position="61"/>
    </location>
</feature>
<gene>
    <name evidence="3" type="ORF">GCM10020221_30180</name>
</gene>
<feature type="transmembrane region" description="Helical" evidence="2">
    <location>
        <begin position="186"/>
        <end position="202"/>
    </location>
</feature>
<keyword evidence="2" id="KW-1133">Transmembrane helix</keyword>
<proteinExistence type="predicted"/>
<keyword evidence="2" id="KW-0472">Membrane</keyword>
<accession>A0ABN3X1X7</accession>
<feature type="transmembrane region" description="Helical" evidence="2">
    <location>
        <begin position="250"/>
        <end position="270"/>
    </location>
</feature>
<protein>
    <recommendedName>
        <fullName evidence="5">Integral membrane protein</fullName>
    </recommendedName>
</protein>
<sequence>METYFAVLRAQSRTAGLAYLQGLLCLLVMGLTLLLLPRMGLTGAGVAEISSLTVIVSIAAVKLRGVLRAAAAAPAGRSDATAPDGDLADLPAHGERREEREAPQREAPRREAPQPAPAHGTRWALRAALDADTLPLGVRLDFDHLERRPDVRPSPDTLVLRTEAPPPSPAPAKAPPRRPAWWRPETAIGLLLLAGLALYWAPLKALGEVNLDGMGGLGLVSVLPTATLVGTAVLVAAFAAALVPARPRTWLLAAVLLATVVSLHALPAVLEDRPRFATAWQHLGFLDYIDRTGTAAPDLDARWSWPGFFALAALAARACGVHDLTELLRWWPLAVQLACLAPLALLLRAVRAGWARQVDGTMAVRPLRLGRPGLLLPAGPQLPLLPALRGRAAGLVPLARPAAGGGA</sequence>
<evidence type="ECO:0008006" key="5">
    <source>
        <dbReference type="Google" id="ProtNLM"/>
    </source>
</evidence>
<keyword evidence="4" id="KW-1185">Reference proteome</keyword>
<organism evidence="3 4">
    <name type="scientific">Streptomyces thioluteus</name>
    <dbReference type="NCBI Taxonomy" id="66431"/>
    <lineage>
        <taxon>Bacteria</taxon>
        <taxon>Bacillati</taxon>
        <taxon>Actinomycetota</taxon>
        <taxon>Actinomycetes</taxon>
        <taxon>Kitasatosporales</taxon>
        <taxon>Streptomycetaceae</taxon>
        <taxon>Streptomyces</taxon>
    </lineage>
</organism>
<reference evidence="3 4" key="1">
    <citation type="journal article" date="2019" name="Int. J. Syst. Evol. Microbiol.">
        <title>The Global Catalogue of Microorganisms (GCM) 10K type strain sequencing project: providing services to taxonomists for standard genome sequencing and annotation.</title>
        <authorList>
            <consortium name="The Broad Institute Genomics Platform"/>
            <consortium name="The Broad Institute Genome Sequencing Center for Infectious Disease"/>
            <person name="Wu L."/>
            <person name="Ma J."/>
        </authorList>
    </citation>
    <scope>NUCLEOTIDE SEQUENCE [LARGE SCALE GENOMIC DNA]</scope>
    <source>
        <strain evidence="3 4">JCM 4087</strain>
    </source>
</reference>
<feature type="transmembrane region" description="Helical" evidence="2">
    <location>
        <begin position="17"/>
        <end position="36"/>
    </location>
</feature>
<name>A0ABN3X1X7_STRTU</name>
<evidence type="ECO:0000256" key="1">
    <source>
        <dbReference type="SAM" id="MobiDB-lite"/>
    </source>
</evidence>
<evidence type="ECO:0000313" key="4">
    <source>
        <dbReference type="Proteomes" id="UP001501102"/>
    </source>
</evidence>
<comment type="caution">
    <text evidence="3">The sequence shown here is derived from an EMBL/GenBank/DDBJ whole genome shotgun (WGS) entry which is preliminary data.</text>
</comment>
<evidence type="ECO:0000256" key="2">
    <source>
        <dbReference type="SAM" id="Phobius"/>
    </source>
</evidence>
<feature type="compositionally biased region" description="Low complexity" evidence="1">
    <location>
        <begin position="74"/>
        <end position="83"/>
    </location>
</feature>